<dbReference type="EMBL" id="FOSP01000035">
    <property type="protein sequence ID" value="SFL14853.1"/>
    <property type="molecule type" value="Genomic_DNA"/>
</dbReference>
<organism evidence="1 2">
    <name type="scientific">Nitrosomonas aestuarii</name>
    <dbReference type="NCBI Taxonomy" id="52441"/>
    <lineage>
        <taxon>Bacteria</taxon>
        <taxon>Pseudomonadati</taxon>
        <taxon>Pseudomonadota</taxon>
        <taxon>Betaproteobacteria</taxon>
        <taxon>Nitrosomonadales</taxon>
        <taxon>Nitrosomonadaceae</taxon>
        <taxon>Nitrosomonas</taxon>
    </lineage>
</organism>
<accession>A0A1I4FBK1</accession>
<keyword evidence="2" id="KW-1185">Reference proteome</keyword>
<gene>
    <name evidence="1" type="ORF">SAMN05216302_103520</name>
</gene>
<dbReference type="STRING" id="52441.SAMN05216302_103520"/>
<dbReference type="RefSeq" id="WP_090702284.1">
    <property type="nucleotide sequence ID" value="NZ_FOSP01000035.1"/>
</dbReference>
<dbReference type="Pfam" id="PF20131">
    <property type="entry name" value="MC3"/>
    <property type="match status" value="1"/>
</dbReference>
<reference evidence="2" key="1">
    <citation type="submission" date="2016-10" db="EMBL/GenBank/DDBJ databases">
        <authorList>
            <person name="Varghese N."/>
            <person name="Submissions S."/>
        </authorList>
    </citation>
    <scope>NUCLEOTIDE SEQUENCE [LARGE SCALE GENOMIC DNA]</scope>
    <source>
        <strain evidence="2">Nm69</strain>
    </source>
</reference>
<dbReference type="OrthoDB" id="7059377at2"/>
<evidence type="ECO:0000313" key="1">
    <source>
        <dbReference type="EMBL" id="SFL14853.1"/>
    </source>
</evidence>
<evidence type="ECO:0000313" key="2">
    <source>
        <dbReference type="Proteomes" id="UP000199533"/>
    </source>
</evidence>
<dbReference type="InterPro" id="IPR045390">
    <property type="entry name" value="ABC-3C_MC3"/>
</dbReference>
<sequence>MKEWVNRPPEIAALLNPAFCGFLMSTSLDAYTQNVNEGAPYAFPFVMLPLVLHKSTRQAFPRSSRTAFSAWITNADTAIAKIGFAERTKNLAPYVKEALIFAMQHNSIYVTESGRLKTSNPAPKSFPNATQEVNECVRAAVMCGKWFSMAGDFKTAMALLGVKP</sequence>
<dbReference type="AlphaFoldDB" id="A0A1I4FBK1"/>
<protein>
    <submittedName>
        <fullName evidence="1">Uncharacterized protein</fullName>
    </submittedName>
</protein>
<name>A0A1I4FBK1_9PROT</name>
<proteinExistence type="predicted"/>
<dbReference type="Proteomes" id="UP000199533">
    <property type="component" value="Unassembled WGS sequence"/>
</dbReference>